<evidence type="ECO:0000256" key="4">
    <source>
        <dbReference type="ARBA" id="ARBA00023237"/>
    </source>
</evidence>
<dbReference type="InterPro" id="IPR057601">
    <property type="entry name" value="Oar-like_b-barrel"/>
</dbReference>
<evidence type="ECO:0000256" key="5">
    <source>
        <dbReference type="SAM" id="SignalP"/>
    </source>
</evidence>
<dbReference type="InterPro" id="IPR008969">
    <property type="entry name" value="CarboxyPept-like_regulatory"/>
</dbReference>
<dbReference type="InterPro" id="IPR010917">
    <property type="entry name" value="TonB_rcpt_CS"/>
</dbReference>
<feature type="chain" id="PRO_5004191107" evidence="5">
    <location>
        <begin position="29"/>
        <end position="1141"/>
    </location>
</feature>
<dbReference type="Pfam" id="PF13620">
    <property type="entry name" value="CarboxypepD_reg"/>
    <property type="match status" value="1"/>
</dbReference>
<dbReference type="SUPFAM" id="SSF49464">
    <property type="entry name" value="Carboxypeptidase regulatory domain-like"/>
    <property type="match status" value="1"/>
</dbReference>
<dbReference type="SUPFAM" id="SSF56935">
    <property type="entry name" value="Porins"/>
    <property type="match status" value="1"/>
</dbReference>
<dbReference type="OrthoDB" id="97893at2"/>
<evidence type="ECO:0000259" key="6">
    <source>
        <dbReference type="Pfam" id="PF07715"/>
    </source>
</evidence>
<evidence type="ECO:0000313" key="8">
    <source>
        <dbReference type="EMBL" id="ABF42831.1"/>
    </source>
</evidence>
<evidence type="ECO:0000259" key="7">
    <source>
        <dbReference type="Pfam" id="PF25183"/>
    </source>
</evidence>
<evidence type="ECO:0000256" key="2">
    <source>
        <dbReference type="ARBA" id="ARBA00022729"/>
    </source>
</evidence>
<evidence type="ECO:0000256" key="3">
    <source>
        <dbReference type="ARBA" id="ARBA00023136"/>
    </source>
</evidence>
<dbReference type="GO" id="GO:0009279">
    <property type="term" value="C:cell outer membrane"/>
    <property type="evidence" value="ECO:0007669"/>
    <property type="project" value="UniProtKB-SubCell"/>
</dbReference>
<dbReference type="AlphaFoldDB" id="Q1IJW9"/>
<organism evidence="8 9">
    <name type="scientific">Koribacter versatilis (strain Ellin345)</name>
    <dbReference type="NCBI Taxonomy" id="204669"/>
    <lineage>
        <taxon>Bacteria</taxon>
        <taxon>Pseudomonadati</taxon>
        <taxon>Acidobacteriota</taxon>
        <taxon>Terriglobia</taxon>
        <taxon>Terriglobales</taxon>
        <taxon>Candidatus Korobacteraceae</taxon>
        <taxon>Candidatus Korobacter</taxon>
    </lineage>
</organism>
<dbReference type="EnsemblBacteria" id="ABF42831">
    <property type="protein sequence ID" value="ABF42831"/>
    <property type="gene ID" value="Acid345_3831"/>
</dbReference>
<keyword evidence="3" id="KW-0472">Membrane</keyword>
<dbReference type="eggNOG" id="COG4771">
    <property type="taxonomic scope" value="Bacteria"/>
</dbReference>
<dbReference type="InterPro" id="IPR036942">
    <property type="entry name" value="Beta-barrel_TonB_sf"/>
</dbReference>
<feature type="signal peptide" evidence="5">
    <location>
        <begin position="1"/>
        <end position="28"/>
    </location>
</feature>
<keyword evidence="9" id="KW-1185">Reference proteome</keyword>
<accession>Q1IJW9</accession>
<feature type="domain" description="TonB-dependent transporter Oar-like beta-barrel" evidence="7">
    <location>
        <begin position="254"/>
        <end position="1134"/>
    </location>
</feature>
<dbReference type="EMBL" id="CP000360">
    <property type="protein sequence ID" value="ABF42831.1"/>
    <property type="molecule type" value="Genomic_DNA"/>
</dbReference>
<dbReference type="Pfam" id="PF25183">
    <property type="entry name" value="OMP_b-brl_4"/>
    <property type="match status" value="1"/>
</dbReference>
<feature type="domain" description="TonB-dependent receptor plug" evidence="6">
    <location>
        <begin position="143"/>
        <end position="248"/>
    </location>
</feature>
<dbReference type="Gene3D" id="2.60.40.1120">
    <property type="entry name" value="Carboxypeptidase-like, regulatory domain"/>
    <property type="match status" value="1"/>
</dbReference>
<evidence type="ECO:0000313" key="9">
    <source>
        <dbReference type="Proteomes" id="UP000002432"/>
    </source>
</evidence>
<sequence length="1141" mass="122787">MTLFGQRMVLHIACVSLVLIGLVNTVPAQTASTGAIAGTVTDPAGAVIPNATVTATDARTGETRTTTTSNTGAYVVSLLNPGTYVLAVTKTGFKRAERPDITVHITETVADNVQMAVGSQNETVSVNDMGELLKTEDSSLGNVVDQRQVANLPLVTRNYQQILGLSPGVSAEIFNAGEIGRGGVDGALVTGGASYSDNNFQMNGVNVNDLQGSGHFSGGVSAPNPDTIEEFKVQTGQYDASFGRNAGANVNVLTKSGTNRWHGSGWEFFRNEAMNANDYFRKQTDQPRAELRQNQFGFTFGGPIVRDKLLFFTSYQGTRQNNGIDPSCSSSVTLPVLTDDRSNAGLAAAVGATTAFGGMDPYTGNPVTAANISPQAAALFNAKLSNGQYLIPNPQVIKTDPATGLPEGFSTYSVACPYHEDQFMVNLDWLQNSKSTFQERFFYADSEATSTLPQTQTVGDQVPGSPSKNPQNFRDFSLSHTYVFTSALVNQAQIGFTRNLAGTNQSFPLKYSDIGVTAPGFDDARANISVLGGFDEGGNGQTTVIAQNNYIFQDTLSWFHGRHSFRFGGNITRSQDNISEFAFAGYTIFLDYPGLMIGDGPFNPYQSVDLAGITQRGYRVWDGSLYAQDDFKVTQRLTLNLGFRYERLGDVGENAGRNANVNPSLVNPNPGAAGSLEGIIVASNFSGQIPDGVTRASNDLAINGDGQNTWNPRIGFAWMLPGSDRFVLRGGYGLYRQRITGQPYFQLETNQPWGQYRAAVGTAGFANPFGPDPGAFPQFFPYSAPVEYLPGQFAATTTLSPFALAQNLRPPLFQQYGLNLQAQITKSTVVQVGYAGSHGTHMLLYNNLNQASAASADNPVRGQTDTTLGNFYARIPYEGFGALYYDQSTGYSWYNALQVSVEHRLSHGLQFLASYTYAKDLTSVWGATTGANGGTQVGDNFNPNRDHGPDIFIRPHRFVLSYVYEIPGFHDHGWASALLSDWKVAGVTTLQSGHLLPALDVNPTNVYTQGYNYDFATMTPGCSLSKGGSVTGRLNGWIDTTCFTSAPPASADGGTGFGNTSLGLFKGPAQASSDLSLIKVFPVRRLSEAANFEFRAEAFNVFNQVNFADPDNVFTDGPSFGTITKTLSNPRILQLALKFSF</sequence>
<gene>
    <name evidence="8" type="ordered locus">Acid345_3831</name>
</gene>
<reference evidence="8 9" key="1">
    <citation type="journal article" date="2009" name="Appl. Environ. Microbiol.">
        <title>Three genomes from the phylum Acidobacteria provide insight into the lifestyles of these microorganisms in soils.</title>
        <authorList>
            <person name="Ward N.L."/>
            <person name="Challacombe J.F."/>
            <person name="Janssen P.H."/>
            <person name="Henrissat B."/>
            <person name="Coutinho P.M."/>
            <person name="Wu M."/>
            <person name="Xie G."/>
            <person name="Haft D.H."/>
            <person name="Sait M."/>
            <person name="Badger J."/>
            <person name="Barabote R.D."/>
            <person name="Bradley B."/>
            <person name="Brettin T.S."/>
            <person name="Brinkac L.M."/>
            <person name="Bruce D."/>
            <person name="Creasy T."/>
            <person name="Daugherty S.C."/>
            <person name="Davidsen T.M."/>
            <person name="DeBoy R.T."/>
            <person name="Detter J.C."/>
            <person name="Dodson R.J."/>
            <person name="Durkin A.S."/>
            <person name="Ganapathy A."/>
            <person name="Gwinn-Giglio M."/>
            <person name="Han C.S."/>
            <person name="Khouri H."/>
            <person name="Kiss H."/>
            <person name="Kothari S.P."/>
            <person name="Madupu R."/>
            <person name="Nelson K.E."/>
            <person name="Nelson W.C."/>
            <person name="Paulsen I."/>
            <person name="Penn K."/>
            <person name="Ren Q."/>
            <person name="Rosovitz M.J."/>
            <person name="Selengut J.D."/>
            <person name="Shrivastava S."/>
            <person name="Sullivan S.A."/>
            <person name="Tapia R."/>
            <person name="Thompson L.S."/>
            <person name="Watkins K.L."/>
            <person name="Yang Q."/>
            <person name="Yu C."/>
            <person name="Zafar N."/>
            <person name="Zhou L."/>
            <person name="Kuske C.R."/>
        </authorList>
    </citation>
    <scope>NUCLEOTIDE SEQUENCE [LARGE SCALE GENOMIC DNA]</scope>
    <source>
        <strain evidence="8 9">Ellin345</strain>
    </source>
</reference>
<dbReference type="PROSITE" id="PS01156">
    <property type="entry name" value="TONB_DEPENDENT_REC_2"/>
    <property type="match status" value="1"/>
</dbReference>
<evidence type="ECO:0000256" key="1">
    <source>
        <dbReference type="ARBA" id="ARBA00004442"/>
    </source>
</evidence>
<keyword evidence="4" id="KW-0998">Cell outer membrane</keyword>
<dbReference type="STRING" id="204669.Acid345_3831"/>
<dbReference type="HOGENOM" id="CLU_006298_0_0_0"/>
<keyword evidence="2 5" id="KW-0732">Signal</keyword>
<proteinExistence type="predicted"/>
<comment type="subcellular location">
    <subcellularLocation>
        <location evidence="1">Cell outer membrane</location>
    </subcellularLocation>
</comment>
<dbReference type="Gene3D" id="2.40.170.20">
    <property type="entry name" value="TonB-dependent receptor, beta-barrel domain"/>
    <property type="match status" value="1"/>
</dbReference>
<dbReference type="InterPro" id="IPR012910">
    <property type="entry name" value="Plug_dom"/>
</dbReference>
<name>Q1IJW9_KORVE</name>
<protein>
    <submittedName>
        <fullName evidence="8">Uncharacterized protein</fullName>
    </submittedName>
</protein>
<dbReference type="RefSeq" id="WP_011524630.1">
    <property type="nucleotide sequence ID" value="NC_008009.1"/>
</dbReference>
<dbReference type="Pfam" id="PF07715">
    <property type="entry name" value="Plug"/>
    <property type="match status" value="1"/>
</dbReference>
<dbReference type="KEGG" id="aba:Acid345_3831"/>
<dbReference type="Proteomes" id="UP000002432">
    <property type="component" value="Chromosome"/>
</dbReference>